<name>A0A2A6RMH8_9CHLR</name>
<feature type="domain" description="CRISPR type III-associated protein" evidence="3">
    <location>
        <begin position="53"/>
        <end position="235"/>
    </location>
</feature>
<keyword evidence="5" id="KW-1185">Reference proteome</keyword>
<dbReference type="Proteomes" id="UP000220527">
    <property type="component" value="Unassembled WGS sequence"/>
</dbReference>
<keyword evidence="1" id="KW-0051">Antiviral defense</keyword>
<dbReference type="EMBL" id="NQWI01000015">
    <property type="protein sequence ID" value="PDW04088.1"/>
    <property type="molecule type" value="Genomic_DNA"/>
</dbReference>
<dbReference type="CDD" id="cd09726">
    <property type="entry name" value="RAMP_I_III"/>
    <property type="match status" value="1"/>
</dbReference>
<protein>
    <recommendedName>
        <fullName evidence="3">CRISPR type III-associated protein domain-containing protein</fullName>
    </recommendedName>
</protein>
<dbReference type="Pfam" id="PF03787">
    <property type="entry name" value="RAMPs"/>
    <property type="match status" value="1"/>
</dbReference>
<dbReference type="InterPro" id="IPR005537">
    <property type="entry name" value="RAMP_III_fam"/>
</dbReference>
<sequence>MSFRDRPRRPQLPPLPKPYDFVPLPDARPKLAPPAGHQRYHAGRLSGSFSAKIIVRSPLHVASGTLEPQPRNRDYPVAKAMFRVGGEVAIPATSLKGCIRSLAEAISHSTIQVTRAREIERDYQPSRRPERDGVDVVQNMFGTLGYQGLVRFSDARLREGRTIIVPTPQLFRPRSESVETYFDGRRPHGRKFYMHGKLAKGNLPLEACDVASEFALSLTFENLTPGELGLLLTALGLGEPKWWPKLGGAKPACLGTIEISEPHLVAYTPQAAYRDFDAPTTPVALAPLLEAAHNEKLIVGAAAQQLAEILRWPREERECPERNY</sequence>
<dbReference type="PANTHER" id="PTHR35579:SF3">
    <property type="entry name" value="CRISPR SYSTEM CMS ENDORIBONUCLEASE CSM3"/>
    <property type="match status" value="1"/>
</dbReference>
<dbReference type="InterPro" id="IPR052216">
    <property type="entry name" value="CRISPR_Csm3_endoribonuclease"/>
</dbReference>
<reference evidence="5" key="1">
    <citation type="submission" date="2017-08" db="EMBL/GenBank/DDBJ databases">
        <authorList>
            <person name="Grouzdev D.S."/>
            <person name="Gaisin V.A."/>
            <person name="Rysina M.S."/>
            <person name="Gorlenko V.M."/>
        </authorList>
    </citation>
    <scope>NUCLEOTIDE SEQUENCE [LARGE SCALE GENOMIC DNA]</scope>
    <source>
        <strain evidence="5">Kir15-3F</strain>
    </source>
</reference>
<evidence type="ECO:0000256" key="2">
    <source>
        <dbReference type="SAM" id="MobiDB-lite"/>
    </source>
</evidence>
<accession>A0A2A6RMH8</accession>
<organism evidence="4 5">
    <name type="scientific">Candidatus Viridilinea mediisalina</name>
    <dbReference type="NCBI Taxonomy" id="2024553"/>
    <lineage>
        <taxon>Bacteria</taxon>
        <taxon>Bacillati</taxon>
        <taxon>Chloroflexota</taxon>
        <taxon>Chloroflexia</taxon>
        <taxon>Chloroflexales</taxon>
        <taxon>Chloroflexineae</taxon>
        <taxon>Oscillochloridaceae</taxon>
        <taxon>Candidatus Viridilinea</taxon>
    </lineage>
</organism>
<evidence type="ECO:0000313" key="4">
    <source>
        <dbReference type="EMBL" id="PDW04088.1"/>
    </source>
</evidence>
<evidence type="ECO:0000313" key="5">
    <source>
        <dbReference type="Proteomes" id="UP000220527"/>
    </source>
</evidence>
<dbReference type="PANTHER" id="PTHR35579">
    <property type="entry name" value="CRISPR SYSTEM CMS ENDORIBONUCLEASE CSM3"/>
    <property type="match status" value="1"/>
</dbReference>
<feature type="region of interest" description="Disordered" evidence="2">
    <location>
        <begin position="1"/>
        <end position="37"/>
    </location>
</feature>
<comment type="caution">
    <text evidence="4">The sequence shown here is derived from an EMBL/GenBank/DDBJ whole genome shotgun (WGS) entry which is preliminary data.</text>
</comment>
<dbReference type="AlphaFoldDB" id="A0A2A6RMH8"/>
<dbReference type="OrthoDB" id="5362408at2"/>
<gene>
    <name evidence="4" type="ORF">CJ255_05195</name>
</gene>
<evidence type="ECO:0000259" key="3">
    <source>
        <dbReference type="Pfam" id="PF03787"/>
    </source>
</evidence>
<proteinExistence type="predicted"/>
<dbReference type="RefSeq" id="WP_097643031.1">
    <property type="nucleotide sequence ID" value="NZ_NQWI01000015.1"/>
</dbReference>
<evidence type="ECO:0000256" key="1">
    <source>
        <dbReference type="ARBA" id="ARBA00023118"/>
    </source>
</evidence>
<dbReference type="GO" id="GO:0051607">
    <property type="term" value="P:defense response to virus"/>
    <property type="evidence" value="ECO:0007669"/>
    <property type="project" value="UniProtKB-KW"/>
</dbReference>